<protein>
    <recommendedName>
        <fullName evidence="2">Fe2OG dioxygenase domain-containing protein</fullName>
    </recommendedName>
</protein>
<proteinExistence type="predicted"/>
<dbReference type="Gene3D" id="2.60.120.590">
    <property type="entry name" value="Alpha-ketoglutarate-dependent dioxygenase AlkB-like"/>
    <property type="match status" value="1"/>
</dbReference>
<organism evidence="1">
    <name type="scientific">Alexandrium catenella</name>
    <name type="common">Red tide dinoflagellate</name>
    <name type="synonym">Gonyaulax catenella</name>
    <dbReference type="NCBI Taxonomy" id="2925"/>
    <lineage>
        <taxon>Eukaryota</taxon>
        <taxon>Sar</taxon>
        <taxon>Alveolata</taxon>
        <taxon>Dinophyceae</taxon>
        <taxon>Gonyaulacales</taxon>
        <taxon>Pyrocystaceae</taxon>
        <taxon>Alexandrium</taxon>
    </lineage>
</organism>
<dbReference type="EMBL" id="HBGE01115153">
    <property type="protein sequence ID" value="CAD9191943.1"/>
    <property type="molecule type" value="Transcribed_RNA"/>
</dbReference>
<name>A0A7S1SFX7_ALECA</name>
<reference evidence="1" key="1">
    <citation type="submission" date="2021-01" db="EMBL/GenBank/DDBJ databases">
        <authorList>
            <person name="Corre E."/>
            <person name="Pelletier E."/>
            <person name="Niang G."/>
            <person name="Scheremetjew M."/>
            <person name="Finn R."/>
            <person name="Kale V."/>
            <person name="Holt S."/>
            <person name="Cochrane G."/>
            <person name="Meng A."/>
            <person name="Brown T."/>
            <person name="Cohen L."/>
        </authorList>
    </citation>
    <scope>NUCLEOTIDE SEQUENCE</scope>
    <source>
        <strain evidence="1">OF101</strain>
    </source>
</reference>
<sequence>MSSAAGRGGEDARLAEAAGALLKRGQDGEDALAAALAQQEQEVPQGLIITKVDLALVEAAREEVEQLAEQDSSCYTGFELGAWYSDYKVANEIDDQRFVRIKALLKACQSALGHAADYAIVDGRARGTRLNVIIRIYDKDRGGNIGISFHKDHGCFHEQVYGVILQNEGTKGLEYQHEDGCGRKFVMREEPGTTFLKTGESRTAWQHGGTFDNGRRISVTWRWYAAYEPWMET</sequence>
<accession>A0A7S1SFX7</accession>
<gene>
    <name evidence="1" type="ORF">ACAT0790_LOCUS68718</name>
</gene>
<dbReference type="AlphaFoldDB" id="A0A7S1SFX7"/>
<evidence type="ECO:0000313" key="1">
    <source>
        <dbReference type="EMBL" id="CAD9191943.1"/>
    </source>
</evidence>
<dbReference type="InterPro" id="IPR037151">
    <property type="entry name" value="AlkB-like_sf"/>
</dbReference>
<evidence type="ECO:0008006" key="2">
    <source>
        <dbReference type="Google" id="ProtNLM"/>
    </source>
</evidence>